<proteinExistence type="predicted"/>
<reference evidence="1 2" key="1">
    <citation type="journal article" date="2022" name="bioRxiv">
        <title>The genome of the oomycete Peronosclerospora sorghi, a cosmopolitan pathogen of maize and sorghum, is inflated with dispersed pseudogenes.</title>
        <authorList>
            <person name="Fletcher K."/>
            <person name="Martin F."/>
            <person name="Isakeit T."/>
            <person name="Cavanaugh K."/>
            <person name="Magill C."/>
            <person name="Michelmore R."/>
        </authorList>
    </citation>
    <scope>NUCLEOTIDE SEQUENCE [LARGE SCALE GENOMIC DNA]</scope>
    <source>
        <strain evidence="1">P6</strain>
    </source>
</reference>
<gene>
    <name evidence="1" type="ORF">PsorP6_011164</name>
</gene>
<dbReference type="EMBL" id="CM047585">
    <property type="protein sequence ID" value="KAI9910955.1"/>
    <property type="molecule type" value="Genomic_DNA"/>
</dbReference>
<sequence>MHESANVSESGRIKRTIHTAHSTCHFFPQELPNLPVTTETSIYRHRSDGVLTANARIKISKRGGGNVHHWLCTCHVHKSQRKKTWTQLPNSVVCLTKSMKKKVEELASQAVAGHGDCLSGPRPARNLVRPRRLQQRPWPRTAQRHHGTQRECSATVLEIVHMFANLPCNAAEVPEIQHSFLCIAIIPTTSYCSPTSTTSLTTTLARKNL</sequence>
<protein>
    <submittedName>
        <fullName evidence="1">Uncharacterized protein</fullName>
    </submittedName>
</protein>
<name>A0ACC0VYE9_9STRA</name>
<evidence type="ECO:0000313" key="2">
    <source>
        <dbReference type="Proteomes" id="UP001163321"/>
    </source>
</evidence>
<keyword evidence="2" id="KW-1185">Reference proteome</keyword>
<comment type="caution">
    <text evidence="1">The sequence shown here is derived from an EMBL/GenBank/DDBJ whole genome shotgun (WGS) entry which is preliminary data.</text>
</comment>
<dbReference type="Proteomes" id="UP001163321">
    <property type="component" value="Chromosome 6"/>
</dbReference>
<accession>A0ACC0VYE9</accession>
<organism evidence="1 2">
    <name type="scientific">Peronosclerospora sorghi</name>
    <dbReference type="NCBI Taxonomy" id="230839"/>
    <lineage>
        <taxon>Eukaryota</taxon>
        <taxon>Sar</taxon>
        <taxon>Stramenopiles</taxon>
        <taxon>Oomycota</taxon>
        <taxon>Peronosporomycetes</taxon>
        <taxon>Peronosporales</taxon>
        <taxon>Peronosporaceae</taxon>
        <taxon>Peronosclerospora</taxon>
    </lineage>
</organism>
<evidence type="ECO:0000313" key="1">
    <source>
        <dbReference type="EMBL" id="KAI9910955.1"/>
    </source>
</evidence>